<reference evidence="5 6" key="1">
    <citation type="submission" date="2017-09" db="EMBL/GenBank/DDBJ databases">
        <title>Bloom of a denitrifying methanotroph, Candidatus Methylomirabilis limnetica, in a deep stratified lake.</title>
        <authorList>
            <person name="Graf J.S."/>
            <person name="Marchant H.K."/>
            <person name="Tienken D."/>
            <person name="Hach P.F."/>
            <person name="Brand A."/>
            <person name="Schubert C.J."/>
            <person name="Kuypers M.M."/>
            <person name="Milucka J."/>
        </authorList>
    </citation>
    <scope>NUCLEOTIDE SEQUENCE [LARGE SCALE GENOMIC DNA]</scope>
    <source>
        <strain evidence="5 6">Zug</strain>
    </source>
</reference>
<evidence type="ECO:0000259" key="4">
    <source>
        <dbReference type="Pfam" id="PF13193"/>
    </source>
</evidence>
<sequence length="556" mass="61096">MGQIPAEYLPPIDLWPQRIYALPEFVHLPQRFNSTEELLDKTVVAGNGDRVALYFEDKQIPYKALLDQVNRLGSALRRLGIEETDRVVLRLPNIPPAIVANFAVLKIGAVIVPTSVLFSRAEIAHICNSTQAKAIIVAATLLEEFEQARPLLHTVRHVIVVGGAQEEIERKGYLAYQALLDGGDPTCDPVRRDRLDVSVILFTSGTTGPPKGTVHFMEEALIVPDSFGKYCWRVTEEDVLLSPAPLAMAAGYSVATAIPYRFVAALSLLPRFTPEAAFETIQNHKVTILSALPTAYRKMLQVPDARTRYNLSSLKLCTGGGESLTAQTYFDWKAKFGIEIFEGLGTTEMMFVFVSSAGPRKVKPGSIGPAVPGYELRVVNEEGRDCRPGEPGELLARGPTGTVYWRDPEAQRRAVTEGWCRAGDMVTVDEDGYISFLTREDDLIKSSGYRIGPEEIEDVLLTHAAVADVGVVGLPDPVMGQRTKAFVALKAGQQPSEGLKAELIEFCTGKLAVYKLPREVEFLDRMPRATGPGGPGTGKLLRRLLRQREQDKPKAE</sequence>
<reference evidence="6" key="2">
    <citation type="journal article" date="2018" name="Environ. Microbiol.">
        <title>Bloom of a denitrifying methanotroph, 'Candidatus Methylomirabilis limnetica', in a deep stratified lake.</title>
        <authorList>
            <person name="Graf J.S."/>
            <person name="Mayr M.J."/>
            <person name="Marchant H.K."/>
            <person name="Tienken D."/>
            <person name="Hach P.F."/>
            <person name="Brand A."/>
            <person name="Schubert C.J."/>
            <person name="Kuypers M.M."/>
            <person name="Milucka J."/>
        </authorList>
    </citation>
    <scope>NUCLEOTIDE SEQUENCE [LARGE SCALE GENOMIC DNA]</scope>
    <source>
        <strain evidence="6">Zug</strain>
    </source>
</reference>
<dbReference type="PANTHER" id="PTHR43352:SF1">
    <property type="entry name" value="ANTHRANILATE--COA LIGASE"/>
    <property type="match status" value="1"/>
</dbReference>
<keyword evidence="1" id="KW-0436">Ligase</keyword>
<evidence type="ECO:0000256" key="1">
    <source>
        <dbReference type="ARBA" id="ARBA00022598"/>
    </source>
</evidence>
<comment type="caution">
    <text evidence="5">The sequence shown here is derived from an EMBL/GenBank/DDBJ whole genome shotgun (WGS) entry which is preliminary data.</text>
</comment>
<dbReference type="EMBL" id="NVQC01000016">
    <property type="protein sequence ID" value="PTL36431.1"/>
    <property type="molecule type" value="Genomic_DNA"/>
</dbReference>
<dbReference type="Gene3D" id="3.40.50.12780">
    <property type="entry name" value="N-terminal domain of ligase-like"/>
    <property type="match status" value="1"/>
</dbReference>
<proteinExistence type="predicted"/>
<feature type="domain" description="AMP-binding enzyme C-terminal" evidence="4">
    <location>
        <begin position="455"/>
        <end position="528"/>
    </location>
</feature>
<keyword evidence="6" id="KW-1185">Reference proteome</keyword>
<dbReference type="GO" id="GO:0044550">
    <property type="term" value="P:secondary metabolite biosynthetic process"/>
    <property type="evidence" value="ECO:0007669"/>
    <property type="project" value="TreeGrafter"/>
</dbReference>
<dbReference type="GO" id="GO:0016878">
    <property type="term" value="F:acid-thiol ligase activity"/>
    <property type="evidence" value="ECO:0007669"/>
    <property type="project" value="TreeGrafter"/>
</dbReference>
<dbReference type="InterPro" id="IPR045851">
    <property type="entry name" value="AMP-bd_C_sf"/>
</dbReference>
<dbReference type="InterPro" id="IPR042099">
    <property type="entry name" value="ANL_N_sf"/>
</dbReference>
<feature type="region of interest" description="Disordered" evidence="2">
    <location>
        <begin position="525"/>
        <end position="556"/>
    </location>
</feature>
<dbReference type="InterPro" id="IPR020845">
    <property type="entry name" value="AMP-binding_CS"/>
</dbReference>
<evidence type="ECO:0000313" key="5">
    <source>
        <dbReference type="EMBL" id="PTL36431.1"/>
    </source>
</evidence>
<feature type="compositionally biased region" description="Basic and acidic residues" evidence="2">
    <location>
        <begin position="546"/>
        <end position="556"/>
    </location>
</feature>
<dbReference type="Pfam" id="PF13193">
    <property type="entry name" value="AMP-binding_C"/>
    <property type="match status" value="1"/>
</dbReference>
<accession>A0A2T4TZA7</accession>
<dbReference type="Proteomes" id="UP000241436">
    <property type="component" value="Unassembled WGS sequence"/>
</dbReference>
<dbReference type="SUPFAM" id="SSF56801">
    <property type="entry name" value="Acetyl-CoA synthetase-like"/>
    <property type="match status" value="1"/>
</dbReference>
<name>A0A2T4TZA7_9BACT</name>
<evidence type="ECO:0000256" key="2">
    <source>
        <dbReference type="SAM" id="MobiDB-lite"/>
    </source>
</evidence>
<protein>
    <submittedName>
        <fullName evidence="5">AMP-dependent synthetase</fullName>
    </submittedName>
</protein>
<organism evidence="5 6">
    <name type="scientific">Candidatus Methylomirabilis limnetica</name>
    <dbReference type="NCBI Taxonomy" id="2033718"/>
    <lineage>
        <taxon>Bacteria</taxon>
        <taxon>Candidatus Methylomirabilota</taxon>
        <taxon>Candidatus Methylomirabilia</taxon>
        <taxon>Candidatus Methylomirabilales</taxon>
        <taxon>Candidatus Methylomirabilaceae</taxon>
        <taxon>Candidatus Methylomirabilis</taxon>
    </lineage>
</organism>
<evidence type="ECO:0000313" key="6">
    <source>
        <dbReference type="Proteomes" id="UP000241436"/>
    </source>
</evidence>
<dbReference type="PANTHER" id="PTHR43352">
    <property type="entry name" value="ACETYL-COA SYNTHETASE"/>
    <property type="match status" value="1"/>
</dbReference>
<dbReference type="InterPro" id="IPR025110">
    <property type="entry name" value="AMP-bd_C"/>
</dbReference>
<evidence type="ECO:0000259" key="3">
    <source>
        <dbReference type="Pfam" id="PF00501"/>
    </source>
</evidence>
<dbReference type="Pfam" id="PF00501">
    <property type="entry name" value="AMP-binding"/>
    <property type="match status" value="1"/>
</dbReference>
<dbReference type="InterPro" id="IPR000873">
    <property type="entry name" value="AMP-dep_synth/lig_dom"/>
</dbReference>
<dbReference type="RefSeq" id="WP_107561803.1">
    <property type="nucleotide sequence ID" value="NZ_NVQC01000016.1"/>
</dbReference>
<dbReference type="PROSITE" id="PS00455">
    <property type="entry name" value="AMP_BINDING"/>
    <property type="match status" value="1"/>
</dbReference>
<dbReference type="AlphaFoldDB" id="A0A2T4TZA7"/>
<gene>
    <name evidence="5" type="ORF">CLG94_05220</name>
</gene>
<dbReference type="OrthoDB" id="9803968at2"/>
<dbReference type="Gene3D" id="3.30.300.30">
    <property type="match status" value="1"/>
</dbReference>
<feature type="domain" description="AMP-dependent synthetase/ligase" evidence="3">
    <location>
        <begin position="44"/>
        <end position="400"/>
    </location>
</feature>